<dbReference type="PROSITE" id="PS51424">
    <property type="entry name" value="ROC"/>
    <property type="match status" value="1"/>
</dbReference>
<feature type="domain" description="Roc" evidence="4">
    <location>
        <begin position="267"/>
        <end position="404"/>
    </location>
</feature>
<evidence type="ECO:0000259" key="4">
    <source>
        <dbReference type="PROSITE" id="PS51424"/>
    </source>
</evidence>
<dbReference type="GO" id="GO:0009507">
    <property type="term" value="C:chloroplast"/>
    <property type="evidence" value="ECO:0007669"/>
    <property type="project" value="UniProtKB-SubCell"/>
</dbReference>
<evidence type="ECO:0000313" key="5">
    <source>
        <dbReference type="EMBL" id="CAE2266954.1"/>
    </source>
</evidence>
<evidence type="ECO:0000256" key="1">
    <source>
        <dbReference type="ARBA" id="ARBA00004229"/>
    </source>
</evidence>
<accession>A0A7S4JL62</accession>
<dbReference type="InterPro" id="IPR020859">
    <property type="entry name" value="ROC"/>
</dbReference>
<dbReference type="AlphaFoldDB" id="A0A7S4JL62"/>
<comment type="subcellular location">
    <subcellularLocation>
        <location evidence="1">Plastid</location>
        <location evidence="1">Chloroplast</location>
    </subcellularLocation>
</comment>
<dbReference type="Pfam" id="PF08477">
    <property type="entry name" value="Roc"/>
    <property type="match status" value="1"/>
</dbReference>
<dbReference type="SUPFAM" id="SSF52540">
    <property type="entry name" value="P-loop containing nucleoside triphosphate hydrolases"/>
    <property type="match status" value="1"/>
</dbReference>
<sequence length="404" mass="45430">MPYNCDKCQIVIEDDTNDSLKCATGTHPSVATFQAGAEGKCKICSKLEKDHHGSSKYCYGGRCCVCYYDDESEDQRQERMCQHCKDRRSCVHNLEQDLVSSRPSRQDAIAKIEKVREHVNNVGKPFAQRLDLVKCHYIFGMQEIDTSAVEDVKQLLSGGELGSCYNSEEGTLNMSLRTDRMKRYVIRDLRMKSLPRWISKLGVAFKVIDVSGNPSLSRLPLDELCSMESSLQEVKCESCVSLQLPPPEIASQGGAAAFTYLQSVKRDSEANKRINLILIGNGEAGKTSVLRALRSDKDKADKIEVDRRTIGIDLHEWKPDYADGLTFDVMDFGGQQIYAKTNQYFIVRRALYLLVWSVRVKRDKESKEDGGGGMEELKKMIPTWLRATQARVPDSTSMCCCGGR</sequence>
<dbReference type="Gene3D" id="3.30.70.1390">
    <property type="entry name" value="ROC domain from the Parkinson's disease-associated leucine-rich repeat kinase 2"/>
    <property type="match status" value="1"/>
</dbReference>
<dbReference type="GO" id="GO:0000166">
    <property type="term" value="F:nucleotide binding"/>
    <property type="evidence" value="ECO:0007669"/>
    <property type="project" value="UniProtKB-KW"/>
</dbReference>
<organism evidence="5">
    <name type="scientific">Guillardia theta</name>
    <name type="common">Cryptophyte</name>
    <name type="synonym">Cryptomonas phi</name>
    <dbReference type="NCBI Taxonomy" id="55529"/>
    <lineage>
        <taxon>Eukaryota</taxon>
        <taxon>Cryptophyceae</taxon>
        <taxon>Pyrenomonadales</taxon>
        <taxon>Geminigeraceae</taxon>
        <taxon>Guillardia</taxon>
    </lineage>
</organism>
<dbReference type="EMBL" id="HBKN01008086">
    <property type="protein sequence ID" value="CAE2266954.1"/>
    <property type="molecule type" value="Transcribed_RNA"/>
</dbReference>
<keyword evidence="2" id="KW-0677">Repeat</keyword>
<proteinExistence type="predicted"/>
<gene>
    <name evidence="5" type="ORF">GTHE00462_LOCUS6383</name>
</gene>
<dbReference type="InterPro" id="IPR027417">
    <property type="entry name" value="P-loop_NTPase"/>
</dbReference>
<protein>
    <recommendedName>
        <fullName evidence="4">Roc domain-containing protein</fullName>
    </recommendedName>
</protein>
<reference evidence="5" key="1">
    <citation type="submission" date="2021-01" db="EMBL/GenBank/DDBJ databases">
        <authorList>
            <person name="Corre E."/>
            <person name="Pelletier E."/>
            <person name="Niang G."/>
            <person name="Scheremetjew M."/>
            <person name="Finn R."/>
            <person name="Kale V."/>
            <person name="Holt S."/>
            <person name="Cochrane G."/>
            <person name="Meng A."/>
            <person name="Brown T."/>
            <person name="Cohen L."/>
        </authorList>
    </citation>
    <scope>NUCLEOTIDE SEQUENCE</scope>
    <source>
        <strain evidence="5">CCMP 2712</strain>
    </source>
</reference>
<keyword evidence="3" id="KW-0547">Nucleotide-binding</keyword>
<evidence type="ECO:0000256" key="3">
    <source>
        <dbReference type="ARBA" id="ARBA00022741"/>
    </source>
</evidence>
<evidence type="ECO:0000256" key="2">
    <source>
        <dbReference type="ARBA" id="ARBA00022737"/>
    </source>
</evidence>
<name>A0A7S4JL62_GUITH</name>